<evidence type="ECO:0000313" key="3">
    <source>
        <dbReference type="Proteomes" id="UP000050525"/>
    </source>
</evidence>
<feature type="region of interest" description="Disordered" evidence="1">
    <location>
        <begin position="22"/>
        <end position="42"/>
    </location>
</feature>
<reference evidence="2 3" key="1">
    <citation type="journal article" date="2012" name="Genome Biol.">
        <title>Sequencing three crocodilian genomes to illuminate the evolution of archosaurs and amniotes.</title>
        <authorList>
            <person name="St John J.A."/>
            <person name="Braun E.L."/>
            <person name="Isberg S.R."/>
            <person name="Miles L.G."/>
            <person name="Chong A.Y."/>
            <person name="Gongora J."/>
            <person name="Dalzell P."/>
            <person name="Moran C."/>
            <person name="Bed'hom B."/>
            <person name="Abzhanov A."/>
            <person name="Burgess S.C."/>
            <person name="Cooksey A.M."/>
            <person name="Castoe T.A."/>
            <person name="Crawford N.G."/>
            <person name="Densmore L.D."/>
            <person name="Drew J.C."/>
            <person name="Edwards S.V."/>
            <person name="Faircloth B.C."/>
            <person name="Fujita M.K."/>
            <person name="Greenwold M.J."/>
            <person name="Hoffmann F.G."/>
            <person name="Howard J.M."/>
            <person name="Iguchi T."/>
            <person name="Janes D.E."/>
            <person name="Khan S.Y."/>
            <person name="Kohno S."/>
            <person name="de Koning A.J."/>
            <person name="Lance S.L."/>
            <person name="McCarthy F.M."/>
            <person name="McCormack J.E."/>
            <person name="Merchant M.E."/>
            <person name="Peterson D.G."/>
            <person name="Pollock D.D."/>
            <person name="Pourmand N."/>
            <person name="Raney B.J."/>
            <person name="Roessler K.A."/>
            <person name="Sanford J.R."/>
            <person name="Sawyer R.H."/>
            <person name="Schmidt C.J."/>
            <person name="Triplett E.W."/>
            <person name="Tuberville T.D."/>
            <person name="Venegas-Anaya M."/>
            <person name="Howard J.T."/>
            <person name="Jarvis E.D."/>
            <person name="Guillette L.J.Jr."/>
            <person name="Glenn T.C."/>
            <person name="Green R.E."/>
            <person name="Ray D.A."/>
        </authorList>
    </citation>
    <scope>NUCLEOTIDE SEQUENCE [LARGE SCALE GENOMIC DNA]</scope>
    <source>
        <strain evidence="2">KSC_2009_1</strain>
    </source>
</reference>
<protein>
    <submittedName>
        <fullName evidence="2">Uncharacterized protein</fullName>
    </submittedName>
</protein>
<proteinExistence type="predicted"/>
<gene>
    <name evidence="2" type="ORF">Y1Q_0008618</name>
</gene>
<dbReference type="Proteomes" id="UP000050525">
    <property type="component" value="Unassembled WGS sequence"/>
</dbReference>
<keyword evidence="3" id="KW-1185">Reference proteome</keyword>
<organism evidence="2 3">
    <name type="scientific">Alligator mississippiensis</name>
    <name type="common">American alligator</name>
    <dbReference type="NCBI Taxonomy" id="8496"/>
    <lineage>
        <taxon>Eukaryota</taxon>
        <taxon>Metazoa</taxon>
        <taxon>Chordata</taxon>
        <taxon>Craniata</taxon>
        <taxon>Vertebrata</taxon>
        <taxon>Euteleostomi</taxon>
        <taxon>Archelosauria</taxon>
        <taxon>Archosauria</taxon>
        <taxon>Crocodylia</taxon>
        <taxon>Alligatoridae</taxon>
        <taxon>Alligatorinae</taxon>
        <taxon>Alligator</taxon>
    </lineage>
</organism>
<evidence type="ECO:0000313" key="2">
    <source>
        <dbReference type="EMBL" id="KYO33391.1"/>
    </source>
</evidence>
<dbReference type="EMBL" id="AKHW03003682">
    <property type="protein sequence ID" value="KYO33391.1"/>
    <property type="molecule type" value="Genomic_DNA"/>
</dbReference>
<evidence type="ECO:0000256" key="1">
    <source>
        <dbReference type="SAM" id="MobiDB-lite"/>
    </source>
</evidence>
<name>A0A151N9E7_ALLMI</name>
<accession>A0A151N9E7</accession>
<dbReference type="AlphaFoldDB" id="A0A151N9E7"/>
<sequence length="120" mass="13256">MPCWKVMLLEVELSNYSSNHDLSPRQRGFNHSGKEPRFPGPPELPRLGAKPCLIRHSHLCLNQRCQDVAHELHQTCGAVSSGYGLLEGLGLGGEPTTELWHLELLSGCISAVVSYCHLNQ</sequence>
<comment type="caution">
    <text evidence="2">The sequence shown here is derived from an EMBL/GenBank/DDBJ whole genome shotgun (WGS) entry which is preliminary data.</text>
</comment>